<keyword evidence="1 2" id="KW-0093">Biotin biosynthesis</keyword>
<sequence>MRRFFVTGTDTEVGKTFVSQAILHQLKDRRLQTVAFKPVASGCEYTADGLRNSDAVALQQAASIAVPYELVNPVAFAEPVAPHIAAHHAGTPIDFAQLEQALVGLSSFNPDILLVEGAGGWRLPLGQGRFLSEFVVAQQMQVILVVGMRLGCLNHALLTAEAIRRDGLQLVGWVANQVEVDMPYQAENLSLLEQQLNAPMLGHIPRLSAAKTAHQYLDLTPLI</sequence>
<protein>
    <recommendedName>
        <fullName evidence="2">ATP-dependent dethiobiotin synthetase BioD</fullName>
        <ecNumber evidence="2">6.3.3.3</ecNumber>
    </recommendedName>
    <alternativeName>
        <fullName evidence="2">DTB synthetase</fullName>
        <shortName evidence="2">DTBS</shortName>
    </alternativeName>
    <alternativeName>
        <fullName evidence="2">Dethiobiotin synthase</fullName>
    </alternativeName>
</protein>
<feature type="binding site" evidence="2">
    <location>
        <position position="54"/>
    </location>
    <ligand>
        <name>ATP</name>
        <dbReference type="ChEBI" id="CHEBI:30616"/>
    </ligand>
</feature>
<gene>
    <name evidence="2 3" type="primary">bioD</name>
    <name evidence="3" type="ORF">GCM10009092_08280</name>
</gene>
<feature type="binding site" evidence="2">
    <location>
        <position position="54"/>
    </location>
    <ligand>
        <name>Mg(2+)</name>
        <dbReference type="ChEBI" id="CHEBI:18420"/>
    </ligand>
</feature>
<organism evidence="3 4">
    <name type="scientific">Bowmanella denitrificans</name>
    <dbReference type="NCBI Taxonomy" id="366582"/>
    <lineage>
        <taxon>Bacteria</taxon>
        <taxon>Pseudomonadati</taxon>
        <taxon>Pseudomonadota</taxon>
        <taxon>Gammaproteobacteria</taxon>
        <taxon>Alteromonadales</taxon>
        <taxon>Alteromonadaceae</taxon>
        <taxon>Bowmanella</taxon>
    </lineage>
</organism>
<comment type="subunit">
    <text evidence="2">Homodimer.</text>
</comment>
<comment type="cofactor">
    <cofactor evidence="2">
        <name>Mg(2+)</name>
        <dbReference type="ChEBI" id="CHEBI:18420"/>
    </cofactor>
</comment>
<dbReference type="EC" id="6.3.3.3" evidence="2"/>
<feature type="binding site" evidence="2">
    <location>
        <position position="116"/>
    </location>
    <ligand>
        <name>Mg(2+)</name>
        <dbReference type="ChEBI" id="CHEBI:18420"/>
    </ligand>
</feature>
<evidence type="ECO:0000256" key="1">
    <source>
        <dbReference type="ARBA" id="ARBA00022756"/>
    </source>
</evidence>
<keyword evidence="2" id="KW-0436">Ligase</keyword>
<dbReference type="EMBL" id="BAAAEI010000006">
    <property type="protein sequence ID" value="GAA0346153.1"/>
    <property type="molecule type" value="Genomic_DNA"/>
</dbReference>
<evidence type="ECO:0000256" key="2">
    <source>
        <dbReference type="HAMAP-Rule" id="MF_00336"/>
    </source>
</evidence>
<keyword evidence="2" id="KW-0547">Nucleotide-binding</keyword>
<keyword evidence="2" id="KW-0963">Cytoplasm</keyword>
<dbReference type="InterPro" id="IPR004472">
    <property type="entry name" value="DTB_synth_BioD"/>
</dbReference>
<keyword evidence="2" id="KW-0460">Magnesium</keyword>
<dbReference type="InterPro" id="IPR027417">
    <property type="entry name" value="P-loop_NTPase"/>
</dbReference>
<dbReference type="PIRSF" id="PIRSF006755">
    <property type="entry name" value="DTB_synth"/>
    <property type="match status" value="1"/>
</dbReference>
<dbReference type="SUPFAM" id="SSF52540">
    <property type="entry name" value="P-loop containing nucleoside triphosphate hydrolases"/>
    <property type="match status" value="1"/>
</dbReference>
<comment type="similarity">
    <text evidence="2">Belongs to the dethiobiotin synthetase family.</text>
</comment>
<comment type="pathway">
    <text evidence="2">Cofactor biosynthesis; biotin biosynthesis; biotin from 7,8-diaminononanoate: step 1/2.</text>
</comment>
<accession>A0ABN0WTB7</accession>
<reference evidence="3 4" key="1">
    <citation type="journal article" date="2019" name="Int. J. Syst. Evol. Microbiol.">
        <title>The Global Catalogue of Microorganisms (GCM) 10K type strain sequencing project: providing services to taxonomists for standard genome sequencing and annotation.</title>
        <authorList>
            <consortium name="The Broad Institute Genomics Platform"/>
            <consortium name="The Broad Institute Genome Sequencing Center for Infectious Disease"/>
            <person name="Wu L."/>
            <person name="Ma J."/>
        </authorList>
    </citation>
    <scope>NUCLEOTIDE SEQUENCE [LARGE SCALE GENOMIC DNA]</scope>
    <source>
        <strain evidence="3 4">JCM 13378</strain>
    </source>
</reference>
<proteinExistence type="inferred from homology"/>
<keyword evidence="2" id="KW-0067">ATP-binding</keyword>
<comment type="caution">
    <text evidence="2">Lacks conserved residue(s) required for the propagation of feature annotation.</text>
</comment>
<keyword evidence="4" id="KW-1185">Reference proteome</keyword>
<feature type="binding site" evidence="2">
    <location>
        <begin position="116"/>
        <end position="119"/>
    </location>
    <ligand>
        <name>ATP</name>
        <dbReference type="ChEBI" id="CHEBI:30616"/>
    </ligand>
</feature>
<feature type="binding site" evidence="2">
    <location>
        <begin position="176"/>
        <end position="177"/>
    </location>
    <ligand>
        <name>ATP</name>
        <dbReference type="ChEBI" id="CHEBI:30616"/>
    </ligand>
</feature>
<feature type="binding site" evidence="2">
    <location>
        <begin position="12"/>
        <end position="17"/>
    </location>
    <ligand>
        <name>ATP</name>
        <dbReference type="ChEBI" id="CHEBI:30616"/>
    </ligand>
</feature>
<dbReference type="HAMAP" id="MF_00336">
    <property type="entry name" value="BioD"/>
    <property type="match status" value="1"/>
</dbReference>
<dbReference type="PANTHER" id="PTHR43210">
    <property type="entry name" value="DETHIOBIOTIN SYNTHETASE"/>
    <property type="match status" value="1"/>
</dbReference>
<evidence type="ECO:0000313" key="3">
    <source>
        <dbReference type="EMBL" id="GAA0346153.1"/>
    </source>
</evidence>
<feature type="active site" evidence="2">
    <location>
        <position position="37"/>
    </location>
</feature>
<dbReference type="Gene3D" id="3.40.50.300">
    <property type="entry name" value="P-loop containing nucleotide triphosphate hydrolases"/>
    <property type="match status" value="1"/>
</dbReference>
<name>A0ABN0WTB7_9ALTE</name>
<keyword evidence="2" id="KW-0479">Metal-binding</keyword>
<comment type="caution">
    <text evidence="3">The sequence shown here is derived from an EMBL/GenBank/DDBJ whole genome shotgun (WGS) entry which is preliminary data.</text>
</comment>
<dbReference type="NCBIfam" id="TIGR00347">
    <property type="entry name" value="bioD"/>
    <property type="match status" value="1"/>
</dbReference>
<comment type="function">
    <text evidence="2">Catalyzes a mechanistically unusual reaction, the ATP-dependent insertion of CO2 between the N7 and N8 nitrogen atoms of 7,8-diaminopelargonic acid (DAPA, also called 7,8-diammoniononanoate) to form a ureido ring.</text>
</comment>
<dbReference type="Pfam" id="PF13500">
    <property type="entry name" value="AAA_26"/>
    <property type="match status" value="1"/>
</dbReference>
<comment type="catalytic activity">
    <reaction evidence="2">
        <text>(7R,8S)-7,8-diammoniononanoate + CO2 + ATP = (4R,5S)-dethiobiotin + ADP + phosphate + 3 H(+)</text>
        <dbReference type="Rhea" id="RHEA:15805"/>
        <dbReference type="ChEBI" id="CHEBI:15378"/>
        <dbReference type="ChEBI" id="CHEBI:16526"/>
        <dbReference type="ChEBI" id="CHEBI:30616"/>
        <dbReference type="ChEBI" id="CHEBI:43474"/>
        <dbReference type="ChEBI" id="CHEBI:149469"/>
        <dbReference type="ChEBI" id="CHEBI:149473"/>
        <dbReference type="ChEBI" id="CHEBI:456216"/>
        <dbReference type="EC" id="6.3.3.3"/>
    </reaction>
</comment>
<feature type="binding site" evidence="2">
    <location>
        <position position="41"/>
    </location>
    <ligand>
        <name>substrate</name>
    </ligand>
</feature>
<dbReference type="CDD" id="cd03109">
    <property type="entry name" value="DTBS"/>
    <property type="match status" value="1"/>
</dbReference>
<dbReference type="Proteomes" id="UP001501757">
    <property type="component" value="Unassembled WGS sequence"/>
</dbReference>
<dbReference type="PANTHER" id="PTHR43210:SF5">
    <property type="entry name" value="DETHIOBIOTIN SYNTHETASE"/>
    <property type="match status" value="1"/>
</dbReference>
<feature type="binding site" evidence="2">
    <location>
        <position position="16"/>
    </location>
    <ligand>
        <name>Mg(2+)</name>
        <dbReference type="ChEBI" id="CHEBI:18420"/>
    </ligand>
</feature>
<comment type="subcellular location">
    <subcellularLocation>
        <location evidence="2">Cytoplasm</location>
    </subcellularLocation>
</comment>
<dbReference type="RefSeq" id="WP_343842113.1">
    <property type="nucleotide sequence ID" value="NZ_BAAAEI010000006.1"/>
</dbReference>
<evidence type="ECO:0000313" key="4">
    <source>
        <dbReference type="Proteomes" id="UP001501757"/>
    </source>
</evidence>
<feature type="binding site" evidence="2">
    <location>
        <begin position="205"/>
        <end position="207"/>
    </location>
    <ligand>
        <name>ATP</name>
        <dbReference type="ChEBI" id="CHEBI:30616"/>
    </ligand>
</feature>